<reference evidence="2" key="1">
    <citation type="submission" date="2023-05" db="EMBL/GenBank/DDBJ databases">
        <title>Genome and transcriptome analyses reveal genes involved in the formation of fine ridges on petal epidermal cells in Hibiscus trionum.</title>
        <authorList>
            <person name="Koshimizu S."/>
            <person name="Masuda S."/>
            <person name="Ishii T."/>
            <person name="Shirasu K."/>
            <person name="Hoshino A."/>
            <person name="Arita M."/>
        </authorList>
    </citation>
    <scope>NUCLEOTIDE SEQUENCE</scope>
    <source>
        <strain evidence="2">Hamamatsu line</strain>
    </source>
</reference>
<dbReference type="InterPro" id="IPR005135">
    <property type="entry name" value="Endo/exonuclease/phosphatase"/>
</dbReference>
<sequence length="462" mass="53017">MKLMSWNVRGLNKPRTVGRLRQKLREENPGLFFLTETKVKDSKMAGIRRKCGFFNGIDVSAVGRSGGLSMGWKNCCKVSLRSYSVRHIDVLIEDDSEGNQWRCTGFYGHPEEQHRGESWDLLRSLDDMPDTPWLVLGDFNEIVLSSEKQGGRDRPVRQMEGFSAALSDCGLDDLGFTGQWFTWEKGKFSNTNIRERLDRGVANGAWWELFPDYKVAHLQHSFSDHCPVLVNTSFGSSTHVRTWQFRFEAAWLLEDSCEPEVKKLWLSSSGDFLDRLLQVKQGFDRWFKDLRRKKTSTLTALKKKLEKLNEQIPSDEVLGEIVDTKLSMNLEMDKEELFWEQRARSNWLKHGDRNTSFFHRCASQRRRKSKVKFLESENGEVCSGEAEMLTVATNYFGSLFTSSVTGSCSRILEGVNSCISETMNLSLRREFTSEEIWDVVKSMNPLKAAGEDGLGALFIQRF</sequence>
<dbReference type="OrthoDB" id="851596at2759"/>
<dbReference type="SUPFAM" id="SSF56219">
    <property type="entry name" value="DNase I-like"/>
    <property type="match status" value="1"/>
</dbReference>
<comment type="caution">
    <text evidence="2">The sequence shown here is derived from an EMBL/GenBank/DDBJ whole genome shotgun (WGS) entry which is preliminary data.</text>
</comment>
<dbReference type="Proteomes" id="UP001165190">
    <property type="component" value="Unassembled WGS sequence"/>
</dbReference>
<dbReference type="AlphaFoldDB" id="A0A9W7LI77"/>
<dbReference type="GO" id="GO:0003824">
    <property type="term" value="F:catalytic activity"/>
    <property type="evidence" value="ECO:0007669"/>
    <property type="project" value="InterPro"/>
</dbReference>
<dbReference type="Pfam" id="PF03372">
    <property type="entry name" value="Exo_endo_phos"/>
    <property type="match status" value="1"/>
</dbReference>
<accession>A0A9W7LI77</accession>
<dbReference type="EMBL" id="BSYR01000003">
    <property type="protein sequence ID" value="GMI64370.1"/>
    <property type="molecule type" value="Genomic_DNA"/>
</dbReference>
<name>A0A9W7LI77_HIBTR</name>
<proteinExistence type="predicted"/>
<dbReference type="InterPro" id="IPR036691">
    <property type="entry name" value="Endo/exonu/phosph_ase_sf"/>
</dbReference>
<feature type="domain" description="Endonuclease/exonuclease/phosphatase" evidence="1">
    <location>
        <begin position="4"/>
        <end position="225"/>
    </location>
</feature>
<dbReference type="Gene3D" id="3.60.10.10">
    <property type="entry name" value="Endonuclease/exonuclease/phosphatase"/>
    <property type="match status" value="1"/>
</dbReference>
<dbReference type="PANTHER" id="PTHR33710">
    <property type="entry name" value="BNAC02G09200D PROTEIN"/>
    <property type="match status" value="1"/>
</dbReference>
<dbReference type="PANTHER" id="PTHR33710:SF73">
    <property type="entry name" value="ZINC KNUCKLE CX2CX4HX4C DOMAIN-CONTAINING PROTEIN"/>
    <property type="match status" value="1"/>
</dbReference>
<keyword evidence="3" id="KW-1185">Reference proteome</keyword>
<organism evidence="2 3">
    <name type="scientific">Hibiscus trionum</name>
    <name type="common">Flower of an hour</name>
    <dbReference type="NCBI Taxonomy" id="183268"/>
    <lineage>
        <taxon>Eukaryota</taxon>
        <taxon>Viridiplantae</taxon>
        <taxon>Streptophyta</taxon>
        <taxon>Embryophyta</taxon>
        <taxon>Tracheophyta</taxon>
        <taxon>Spermatophyta</taxon>
        <taxon>Magnoliopsida</taxon>
        <taxon>eudicotyledons</taxon>
        <taxon>Gunneridae</taxon>
        <taxon>Pentapetalae</taxon>
        <taxon>rosids</taxon>
        <taxon>malvids</taxon>
        <taxon>Malvales</taxon>
        <taxon>Malvaceae</taxon>
        <taxon>Malvoideae</taxon>
        <taxon>Hibiscus</taxon>
    </lineage>
</organism>
<protein>
    <recommendedName>
        <fullName evidence="1">Endonuclease/exonuclease/phosphatase domain-containing protein</fullName>
    </recommendedName>
</protein>
<evidence type="ECO:0000313" key="2">
    <source>
        <dbReference type="EMBL" id="GMI64370.1"/>
    </source>
</evidence>
<evidence type="ECO:0000259" key="1">
    <source>
        <dbReference type="Pfam" id="PF03372"/>
    </source>
</evidence>
<gene>
    <name evidence="2" type="ORF">HRI_000106300</name>
</gene>
<evidence type="ECO:0000313" key="3">
    <source>
        <dbReference type="Proteomes" id="UP001165190"/>
    </source>
</evidence>